<evidence type="ECO:0000313" key="5">
    <source>
        <dbReference type="Proteomes" id="UP001320178"/>
    </source>
</evidence>
<dbReference type="RefSeq" id="WP_234239743.1">
    <property type="nucleotide sequence ID" value="NZ_JABFTS010000005.1"/>
</dbReference>
<accession>A0AAW4YVJ7</accession>
<evidence type="ECO:0000256" key="1">
    <source>
        <dbReference type="SAM" id="Coils"/>
    </source>
</evidence>
<dbReference type="AlphaFoldDB" id="A0AAW4YVJ7"/>
<feature type="coiled-coil region" evidence="1">
    <location>
        <begin position="522"/>
        <end position="560"/>
    </location>
</feature>
<sequence length="636" mass="69541">MSNRSLGSLTLDLKANTSQYTEGLSKAERATDDTVKASAAQEKQLQRLQRSLDPTTAKLDQLGKQQAQVTKLFEQGAIDRSTYDKLTAAIDQKRAALTKVEKTQSSYLDGMKRVAGQAAKTAAAVAAIGAAAAAAALGGIAVMTRSSMNEIDAQAKLARSINGTIDGVRSLQIAAGDAGVSGLESSLAGLNRRLGALEMGGGPAAKTVERLGLNLERLRDMDVDERVAHIADRIRDSGMSAQEAARHLQQLGFTQAGVTELFMQGGDAIRDARQELEDYGLSVDMADAAVIEAANDQLSRVGRLLEGVRTTLAVELSPYILEIASRFNAAARASGGMGSMISSAVESSVRGVAALIDWVSRLWHGFQRGKLIIAEMELLFAQFARNSWGYISSFVDSWVNGINQIIRGMNTLGASMRELERFSESDWIRRFDDQLSVALGRRNLAALDVSEPTNFTGHLDEFLESIRKRREELGQTASNLPIFSDSDVETGERIANATKNNTDKTDEFARSLQSLEDTLFPLEVAQRRYREQQEILNRALIEGRIELDRYDEAMKRLEESQRNLQGPESVYGSIFNPSGSSGPKKESELQKFMREAEETFENFESMSASVASNFGQSFSTQFSRILSQAESPRFIE</sequence>
<organism evidence="4 5">
    <name type="scientific">Billgrantia desiderata</name>
    <dbReference type="NCBI Taxonomy" id="52021"/>
    <lineage>
        <taxon>Bacteria</taxon>
        <taxon>Pseudomonadati</taxon>
        <taxon>Pseudomonadota</taxon>
        <taxon>Gammaproteobacteria</taxon>
        <taxon>Oceanospirillales</taxon>
        <taxon>Halomonadaceae</taxon>
        <taxon>Billgrantia</taxon>
    </lineage>
</organism>
<gene>
    <name evidence="4" type="ORF">HOP61_13265</name>
</gene>
<protein>
    <submittedName>
        <fullName evidence="4">Uncharacterized protein</fullName>
    </submittedName>
</protein>
<keyword evidence="3" id="KW-1133">Transmembrane helix</keyword>
<dbReference type="EMBL" id="JABFTS010000005">
    <property type="protein sequence ID" value="MCE8052274.1"/>
    <property type="molecule type" value="Genomic_DNA"/>
</dbReference>
<dbReference type="Proteomes" id="UP001320178">
    <property type="component" value="Unassembled WGS sequence"/>
</dbReference>
<reference evidence="4" key="2">
    <citation type="journal article" date="2021" name="Front. Microbiol.">
        <title>Aerobic Denitrification and Heterotrophic Sulfur Oxidation in the Genus Halomonas Revealed by Six Novel Species Characterizations and Genome-Based Analysis.</title>
        <authorList>
            <person name="Wang L."/>
            <person name="Shao Z."/>
        </authorList>
    </citation>
    <scope>NUCLEOTIDE SEQUENCE</scope>
    <source>
        <strain evidence="4">MCCC 1A05776</strain>
    </source>
</reference>
<keyword evidence="3" id="KW-0812">Transmembrane</keyword>
<keyword evidence="3" id="KW-0472">Membrane</keyword>
<comment type="caution">
    <text evidence="4">The sequence shown here is derived from an EMBL/GenBank/DDBJ whole genome shotgun (WGS) entry which is preliminary data.</text>
</comment>
<keyword evidence="1" id="KW-0175">Coiled coil</keyword>
<feature type="region of interest" description="Disordered" evidence="2">
    <location>
        <begin position="561"/>
        <end position="587"/>
    </location>
</feature>
<name>A0AAW4YVJ7_9GAMM</name>
<reference evidence="4" key="1">
    <citation type="submission" date="2020-05" db="EMBL/GenBank/DDBJ databases">
        <authorList>
            <person name="Wang L."/>
            <person name="Shao Z."/>
        </authorList>
    </citation>
    <scope>NUCLEOTIDE SEQUENCE</scope>
    <source>
        <strain evidence="4">MCCC 1A05776</strain>
    </source>
</reference>
<evidence type="ECO:0000256" key="3">
    <source>
        <dbReference type="SAM" id="Phobius"/>
    </source>
</evidence>
<evidence type="ECO:0000313" key="4">
    <source>
        <dbReference type="EMBL" id="MCE8052274.1"/>
    </source>
</evidence>
<feature type="transmembrane region" description="Helical" evidence="3">
    <location>
        <begin position="121"/>
        <end position="143"/>
    </location>
</feature>
<evidence type="ECO:0000256" key="2">
    <source>
        <dbReference type="SAM" id="MobiDB-lite"/>
    </source>
</evidence>
<proteinExistence type="predicted"/>